<reference evidence="1" key="1">
    <citation type="journal article" date="2020" name="Stud. Mycol.">
        <title>101 Dothideomycetes genomes: a test case for predicting lifestyles and emergence of pathogens.</title>
        <authorList>
            <person name="Haridas S."/>
            <person name="Albert R."/>
            <person name="Binder M."/>
            <person name="Bloem J."/>
            <person name="Labutti K."/>
            <person name="Salamov A."/>
            <person name="Andreopoulos B."/>
            <person name="Baker S."/>
            <person name="Barry K."/>
            <person name="Bills G."/>
            <person name="Bluhm B."/>
            <person name="Cannon C."/>
            <person name="Castanera R."/>
            <person name="Culley D."/>
            <person name="Daum C."/>
            <person name="Ezra D."/>
            <person name="Gonzalez J."/>
            <person name="Henrissat B."/>
            <person name="Kuo A."/>
            <person name="Liang C."/>
            <person name="Lipzen A."/>
            <person name="Lutzoni F."/>
            <person name="Magnuson J."/>
            <person name="Mondo S."/>
            <person name="Nolan M."/>
            <person name="Ohm R."/>
            <person name="Pangilinan J."/>
            <person name="Park H.-J."/>
            <person name="Ramirez L."/>
            <person name="Alfaro M."/>
            <person name="Sun H."/>
            <person name="Tritt A."/>
            <person name="Yoshinaga Y."/>
            <person name="Zwiers L.-H."/>
            <person name="Turgeon B."/>
            <person name="Goodwin S."/>
            <person name="Spatafora J."/>
            <person name="Crous P."/>
            <person name="Grigoriev I."/>
        </authorList>
    </citation>
    <scope>NUCLEOTIDE SEQUENCE</scope>
    <source>
        <strain evidence="1">CBS 675.92</strain>
    </source>
</reference>
<keyword evidence="2" id="KW-1185">Reference proteome</keyword>
<dbReference type="Proteomes" id="UP000800035">
    <property type="component" value="Unassembled WGS sequence"/>
</dbReference>
<dbReference type="AlphaFoldDB" id="A0A6A5TLV0"/>
<organism evidence="1 2">
    <name type="scientific">Byssothecium circinans</name>
    <dbReference type="NCBI Taxonomy" id="147558"/>
    <lineage>
        <taxon>Eukaryota</taxon>
        <taxon>Fungi</taxon>
        <taxon>Dikarya</taxon>
        <taxon>Ascomycota</taxon>
        <taxon>Pezizomycotina</taxon>
        <taxon>Dothideomycetes</taxon>
        <taxon>Pleosporomycetidae</taxon>
        <taxon>Pleosporales</taxon>
        <taxon>Massarineae</taxon>
        <taxon>Massarinaceae</taxon>
        <taxon>Byssothecium</taxon>
    </lineage>
</organism>
<protein>
    <submittedName>
        <fullName evidence="1">Uncharacterized protein</fullName>
    </submittedName>
</protein>
<accession>A0A6A5TLV0</accession>
<proteinExistence type="predicted"/>
<gene>
    <name evidence="1" type="ORF">CC80DRAFT_495194</name>
</gene>
<name>A0A6A5TLV0_9PLEO</name>
<evidence type="ECO:0000313" key="1">
    <source>
        <dbReference type="EMBL" id="KAF1952682.1"/>
    </source>
</evidence>
<dbReference type="EMBL" id="ML977009">
    <property type="protein sequence ID" value="KAF1952682.1"/>
    <property type="molecule type" value="Genomic_DNA"/>
</dbReference>
<sequence>MMRKGGGETASNVAVQPIIYRQYIVDRNGKGLNREQLLVLQRRLKEYCDTRGDANYAYKVDTCKRTSRWNRAWTREGSRGYLSRTRDDKPAPAPLSAVEQFLAALGKRLVSEPHPENSPLREVGYSNSAHRRLREHRTHADNTNFLLTLIHSICEVGFGDIFHIDQYVISLLDMPSQAVIMEIILTRLVSGYGGSRFGLSFHDSGQSNHSALKVVVRLPRCDLKGGNNRGDLKMNPEARVCFIRRVLLLGMTVMRPLLRGLLVVGCFGVGHLQMVVSEDPFGFLFY</sequence>
<evidence type="ECO:0000313" key="2">
    <source>
        <dbReference type="Proteomes" id="UP000800035"/>
    </source>
</evidence>